<feature type="transmembrane region" description="Helical" evidence="7">
    <location>
        <begin position="398"/>
        <end position="418"/>
    </location>
</feature>
<gene>
    <name evidence="9" type="ORF">BFG57_08375</name>
</gene>
<dbReference type="EMBL" id="MJEH01000003">
    <property type="protein sequence ID" value="OEH94264.1"/>
    <property type="molecule type" value="Genomic_DNA"/>
</dbReference>
<comment type="subcellular location">
    <subcellularLocation>
        <location evidence="1">Cell membrane</location>
        <topology evidence="1">Multi-pass membrane protein</topology>
    </subcellularLocation>
</comment>
<evidence type="ECO:0000256" key="1">
    <source>
        <dbReference type="ARBA" id="ARBA00004651"/>
    </source>
</evidence>
<feature type="domain" description="Major facilitator superfamily (MFS) profile" evidence="8">
    <location>
        <begin position="27"/>
        <end position="423"/>
    </location>
</feature>
<evidence type="ECO:0000259" key="8">
    <source>
        <dbReference type="PROSITE" id="PS50850"/>
    </source>
</evidence>
<feature type="transmembrane region" description="Helical" evidence="7">
    <location>
        <begin position="185"/>
        <end position="205"/>
    </location>
</feature>
<reference evidence="9 10" key="1">
    <citation type="submission" date="2016-08" db="EMBL/GenBank/DDBJ databases">
        <title>Genome of Bacillus solimangrovi GH2-4.</title>
        <authorList>
            <person name="Lim S."/>
            <person name="Kim B.-C."/>
        </authorList>
    </citation>
    <scope>NUCLEOTIDE SEQUENCE [LARGE SCALE GENOMIC DNA]</scope>
    <source>
        <strain evidence="9 10">GH2-4</strain>
    </source>
</reference>
<accession>A0A1E5LJK6</accession>
<dbReference type="InterPro" id="IPR020846">
    <property type="entry name" value="MFS_dom"/>
</dbReference>
<organism evidence="9 10">
    <name type="scientific">Bacillus solimangrovi</name>
    <dbReference type="NCBI Taxonomy" id="1305675"/>
    <lineage>
        <taxon>Bacteria</taxon>
        <taxon>Bacillati</taxon>
        <taxon>Bacillota</taxon>
        <taxon>Bacilli</taxon>
        <taxon>Bacillales</taxon>
        <taxon>Bacillaceae</taxon>
        <taxon>Bacillus</taxon>
    </lineage>
</organism>
<evidence type="ECO:0000256" key="2">
    <source>
        <dbReference type="ARBA" id="ARBA00022448"/>
    </source>
</evidence>
<proteinExistence type="predicted"/>
<evidence type="ECO:0000256" key="4">
    <source>
        <dbReference type="ARBA" id="ARBA00022692"/>
    </source>
</evidence>
<dbReference type="Pfam" id="PF07690">
    <property type="entry name" value="MFS_1"/>
    <property type="match status" value="1"/>
</dbReference>
<keyword evidence="10" id="KW-1185">Reference proteome</keyword>
<protein>
    <submittedName>
        <fullName evidence="9">Tetracycline resistance protein</fullName>
    </submittedName>
</protein>
<feature type="transmembrane region" description="Helical" evidence="7">
    <location>
        <begin position="276"/>
        <end position="298"/>
    </location>
</feature>
<dbReference type="Proteomes" id="UP000095209">
    <property type="component" value="Unassembled WGS sequence"/>
</dbReference>
<feature type="transmembrane region" description="Helical" evidence="7">
    <location>
        <begin position="93"/>
        <end position="114"/>
    </location>
</feature>
<dbReference type="PANTHER" id="PTHR43266">
    <property type="entry name" value="MACROLIDE-EFFLUX PROTEIN"/>
    <property type="match status" value="1"/>
</dbReference>
<feature type="transmembrane region" description="Helical" evidence="7">
    <location>
        <begin position="310"/>
        <end position="329"/>
    </location>
</feature>
<evidence type="ECO:0000256" key="6">
    <source>
        <dbReference type="ARBA" id="ARBA00023136"/>
    </source>
</evidence>
<dbReference type="SUPFAM" id="SSF103473">
    <property type="entry name" value="MFS general substrate transporter"/>
    <property type="match status" value="1"/>
</dbReference>
<evidence type="ECO:0000256" key="7">
    <source>
        <dbReference type="SAM" id="Phobius"/>
    </source>
</evidence>
<dbReference type="InterPro" id="IPR011701">
    <property type="entry name" value="MFS"/>
</dbReference>
<feature type="transmembrane region" description="Helical" evidence="7">
    <location>
        <begin position="155"/>
        <end position="179"/>
    </location>
</feature>
<keyword evidence="4 7" id="KW-0812">Transmembrane</keyword>
<name>A0A1E5LJK6_9BACI</name>
<feature type="transmembrane region" description="Helical" evidence="7">
    <location>
        <begin position="335"/>
        <end position="353"/>
    </location>
</feature>
<feature type="transmembrane region" description="Helical" evidence="7">
    <location>
        <begin position="120"/>
        <end position="143"/>
    </location>
</feature>
<dbReference type="PROSITE" id="PS50850">
    <property type="entry name" value="MFS"/>
    <property type="match status" value="1"/>
</dbReference>
<feature type="transmembrane region" description="Helical" evidence="7">
    <location>
        <begin position="243"/>
        <end position="270"/>
    </location>
</feature>
<feature type="transmembrane region" description="Helical" evidence="7">
    <location>
        <begin position="60"/>
        <end position="81"/>
    </location>
</feature>
<comment type="caution">
    <text evidence="9">The sequence shown here is derived from an EMBL/GenBank/DDBJ whole genome shotgun (WGS) entry which is preliminary data.</text>
</comment>
<feature type="transmembrane region" description="Helical" evidence="7">
    <location>
        <begin position="30"/>
        <end position="54"/>
    </location>
</feature>
<evidence type="ECO:0000313" key="10">
    <source>
        <dbReference type="Proteomes" id="UP000095209"/>
    </source>
</evidence>
<keyword evidence="3" id="KW-1003">Cell membrane</keyword>
<evidence type="ECO:0000256" key="3">
    <source>
        <dbReference type="ARBA" id="ARBA00022475"/>
    </source>
</evidence>
<dbReference type="GO" id="GO:0005886">
    <property type="term" value="C:plasma membrane"/>
    <property type="evidence" value="ECO:0007669"/>
    <property type="project" value="UniProtKB-SubCell"/>
</dbReference>
<evidence type="ECO:0000256" key="5">
    <source>
        <dbReference type="ARBA" id="ARBA00022989"/>
    </source>
</evidence>
<dbReference type="PANTHER" id="PTHR43266:SF2">
    <property type="entry name" value="MAJOR FACILITATOR SUPERFAMILY (MFS) PROFILE DOMAIN-CONTAINING PROTEIN"/>
    <property type="match status" value="1"/>
</dbReference>
<dbReference type="AlphaFoldDB" id="A0A1E5LJK6"/>
<dbReference type="Gene3D" id="1.20.1250.20">
    <property type="entry name" value="MFS general substrate transporter like domains"/>
    <property type="match status" value="1"/>
</dbReference>
<dbReference type="STRING" id="1305675.BFG57_08375"/>
<dbReference type="RefSeq" id="WP_069715620.1">
    <property type="nucleotide sequence ID" value="NZ_MJEH01000003.1"/>
</dbReference>
<dbReference type="GO" id="GO:0022857">
    <property type="term" value="F:transmembrane transporter activity"/>
    <property type="evidence" value="ECO:0007669"/>
    <property type="project" value="InterPro"/>
</dbReference>
<dbReference type="CDD" id="cd06173">
    <property type="entry name" value="MFS_MefA_like"/>
    <property type="match status" value="1"/>
</dbReference>
<feature type="transmembrane region" description="Helical" evidence="7">
    <location>
        <begin position="374"/>
        <end position="392"/>
    </location>
</feature>
<keyword evidence="2" id="KW-0813">Transport</keyword>
<dbReference type="OrthoDB" id="9775268at2"/>
<keyword evidence="6 7" id="KW-0472">Membrane</keyword>
<evidence type="ECO:0000313" key="9">
    <source>
        <dbReference type="EMBL" id="OEH94264.1"/>
    </source>
</evidence>
<dbReference type="InterPro" id="IPR036259">
    <property type="entry name" value="MFS_trans_sf"/>
</dbReference>
<sequence length="425" mass="47020">MLGEEVQTKNEHSYLENLILPVKESRHFRFLWIGQLLSSFGSAIHMVILPLVVYSLTGSTMVMGITMTMYMIPNVLILPFSGLIVDKFNRINLMLLIEFIRTFLMITIMILLISDTLTIQILYVLVAINGLMAGLFHPAYFAVRAKIFVPKIRNAANALTQMSTQVVRLIGPALGGLIVSASSAAIGFGIDALTFFLSFICLLFLRDLATNHTPTTVKDSLNNKSNVKSDFLEGIKVLKSHPWLWITILAFSFITLCYTGIIVILIPWLFNIYYQFEPFIFGLCMTFSGLGAGLAALIFGMRQQWEKRGLMAYSGVIVSGLSLLAMPFVPWVPGLLTLMAIQGFGVMVFGLVWETSLQELVPEEMFGRVASLDMLGSYALLPLGYLLIGWLAESIGGSTTIIILSVITTLSSAILLCIPSIRKFN</sequence>
<keyword evidence="5 7" id="KW-1133">Transmembrane helix</keyword>